<dbReference type="GO" id="GO:0016301">
    <property type="term" value="F:kinase activity"/>
    <property type="evidence" value="ECO:0007669"/>
    <property type="project" value="UniProtKB-KW"/>
</dbReference>
<evidence type="ECO:0000313" key="1">
    <source>
        <dbReference type="EMBL" id="PZW01531.1"/>
    </source>
</evidence>
<keyword evidence="1" id="KW-0808">Transferase</keyword>
<keyword evidence="2" id="KW-1185">Reference proteome</keyword>
<reference evidence="1 2" key="1">
    <citation type="submission" date="2018-06" db="EMBL/GenBank/DDBJ databases">
        <title>Genomic Encyclopedia of Archaeal and Bacterial Type Strains, Phase II (KMG-II): from individual species to whole genera.</title>
        <authorList>
            <person name="Goeker M."/>
        </authorList>
    </citation>
    <scope>NUCLEOTIDE SEQUENCE [LARGE SCALE GENOMIC DNA]</scope>
    <source>
        <strain evidence="1 2">ATCC 51348</strain>
    </source>
</reference>
<dbReference type="InterPro" id="IPR052077">
    <property type="entry name" value="CcrZ_PhaseVar_Mediator"/>
</dbReference>
<dbReference type="OrthoDB" id="9803871at2"/>
<dbReference type="SUPFAM" id="SSF56112">
    <property type="entry name" value="Protein kinase-like (PK-like)"/>
    <property type="match status" value="1"/>
</dbReference>
<sequence>MKLIKNQGYTNKTYYDEQTNEFIKIKNYDSFNHKTPNKILNALDFVPKTIYEDDERVVNEWIDGPIMTQETLNDDKLREIAKKLITLHNSKLEFFKENQIARRFKVYREKIKAYGKKIPILDKHYKKINLFLKNIDNSAPVHNDLWLFNFIENKKELYITDWEYATMGDVHFDLAYFIESSQLDKRQEQVFLEAYGDDFEPKFLLAQKVIVNALIVLWINKHEINPFDDTLYLKRVDQLINEYNKQYNS</sequence>
<protein>
    <submittedName>
        <fullName evidence="1">Thiamine kinase-like enzyme</fullName>
    </submittedName>
</protein>
<dbReference type="AlphaFoldDB" id="A0A2W7G903"/>
<organism evidence="1 2">
    <name type="scientific">Metamycoplasma auris</name>
    <dbReference type="NCBI Taxonomy" id="51363"/>
    <lineage>
        <taxon>Bacteria</taxon>
        <taxon>Bacillati</taxon>
        <taxon>Mycoplasmatota</taxon>
        <taxon>Mycoplasmoidales</taxon>
        <taxon>Metamycoplasmataceae</taxon>
        <taxon>Metamycoplasma</taxon>
    </lineage>
</organism>
<dbReference type="EMBL" id="QKUB01000001">
    <property type="protein sequence ID" value="PZW01531.1"/>
    <property type="molecule type" value="Genomic_DNA"/>
</dbReference>
<evidence type="ECO:0000313" key="2">
    <source>
        <dbReference type="Proteomes" id="UP000249646"/>
    </source>
</evidence>
<keyword evidence="1" id="KW-0418">Kinase</keyword>
<comment type="caution">
    <text evidence="1">The sequence shown here is derived from an EMBL/GenBank/DDBJ whole genome shotgun (WGS) entry which is preliminary data.</text>
</comment>
<name>A0A2W7G903_9BACT</name>
<dbReference type="InterPro" id="IPR011009">
    <property type="entry name" value="Kinase-like_dom_sf"/>
</dbReference>
<dbReference type="PANTHER" id="PTHR40086">
    <property type="entry name" value="PHOSPHOTRANSFERASE YTMP-RELATED"/>
    <property type="match status" value="1"/>
</dbReference>
<accession>A0A2W7G903</accession>
<dbReference type="Pfam" id="PF01633">
    <property type="entry name" value="Choline_kinase"/>
    <property type="match status" value="1"/>
</dbReference>
<proteinExistence type="predicted"/>
<gene>
    <name evidence="1" type="ORF">BCF89_10151</name>
</gene>
<dbReference type="Proteomes" id="UP000249646">
    <property type="component" value="Unassembled WGS sequence"/>
</dbReference>
<dbReference type="Gene3D" id="3.90.1200.10">
    <property type="match status" value="1"/>
</dbReference>
<dbReference type="RefSeq" id="WP_111517970.1">
    <property type="nucleotide sequence ID" value="NZ_QKUB01000001.1"/>
</dbReference>
<dbReference type="PANTHER" id="PTHR40086:SF1">
    <property type="entry name" value="CELL CYCLE REGULATOR CCRZ"/>
    <property type="match status" value="1"/>
</dbReference>